<keyword evidence="4 7" id="KW-1133">Transmembrane helix</keyword>
<evidence type="ECO:0000256" key="5">
    <source>
        <dbReference type="ARBA" id="ARBA00023136"/>
    </source>
</evidence>
<dbReference type="Pfam" id="PF01679">
    <property type="entry name" value="Pmp3"/>
    <property type="match status" value="1"/>
</dbReference>
<reference evidence="8 9" key="1">
    <citation type="submission" date="2018-05" db="EMBL/GenBank/DDBJ databases">
        <title>Genome sequencing and assembly of the regulated plant pathogen Lachnellula willkommii and related sister species for the development of diagnostic species identification markers.</title>
        <authorList>
            <person name="Giroux E."/>
            <person name="Bilodeau G."/>
        </authorList>
    </citation>
    <scope>NUCLEOTIDE SEQUENCE [LARGE SCALE GENOMIC DNA]</scope>
    <source>
        <strain evidence="8 9">CBS 160.35</strain>
    </source>
</reference>
<dbReference type="InterPro" id="IPR000612">
    <property type="entry name" value="PMP3"/>
</dbReference>
<sequence>PPLTAPQIAGPNTDCLINTLLFIAGVIPGHIHGFYISCTYFHRKRKVRKGKYPGGRKAGIYSHEVWNGGASDAHVWELYERERRRDEEKMGRRGRERRKSSGKMEGKFTH</sequence>
<evidence type="ECO:0000256" key="4">
    <source>
        <dbReference type="ARBA" id="ARBA00022989"/>
    </source>
</evidence>
<protein>
    <submittedName>
        <fullName evidence="8">Uncharacterized protein</fullName>
    </submittedName>
</protein>
<dbReference type="Proteomes" id="UP000443090">
    <property type="component" value="Unassembled WGS sequence"/>
</dbReference>
<evidence type="ECO:0000313" key="8">
    <source>
        <dbReference type="EMBL" id="TVY43439.1"/>
    </source>
</evidence>
<dbReference type="AlphaFoldDB" id="A0A8H8UGM8"/>
<evidence type="ECO:0000256" key="7">
    <source>
        <dbReference type="SAM" id="Phobius"/>
    </source>
</evidence>
<comment type="caution">
    <text evidence="8">The sequence shown here is derived from an EMBL/GenBank/DDBJ whole genome shotgun (WGS) entry which is preliminary data.</text>
</comment>
<keyword evidence="3 7" id="KW-0812">Transmembrane</keyword>
<evidence type="ECO:0000313" key="9">
    <source>
        <dbReference type="Proteomes" id="UP000443090"/>
    </source>
</evidence>
<comment type="similarity">
    <text evidence="2">Belongs to the UPF0057 (PMP3) family.</text>
</comment>
<accession>A0A8H8UGM8</accession>
<dbReference type="EMBL" id="QGMI01000279">
    <property type="protein sequence ID" value="TVY43439.1"/>
    <property type="molecule type" value="Genomic_DNA"/>
</dbReference>
<feature type="compositionally biased region" description="Basic and acidic residues" evidence="6">
    <location>
        <begin position="83"/>
        <end position="93"/>
    </location>
</feature>
<name>A0A8H8UGM8_9HELO</name>
<evidence type="ECO:0000256" key="3">
    <source>
        <dbReference type="ARBA" id="ARBA00022692"/>
    </source>
</evidence>
<evidence type="ECO:0000256" key="1">
    <source>
        <dbReference type="ARBA" id="ARBA00004370"/>
    </source>
</evidence>
<feature type="non-terminal residue" evidence="8">
    <location>
        <position position="1"/>
    </location>
</feature>
<feature type="transmembrane region" description="Helical" evidence="7">
    <location>
        <begin position="20"/>
        <end position="41"/>
    </location>
</feature>
<evidence type="ECO:0000256" key="2">
    <source>
        <dbReference type="ARBA" id="ARBA00009530"/>
    </source>
</evidence>
<comment type="subcellular location">
    <subcellularLocation>
        <location evidence="1">Membrane</location>
    </subcellularLocation>
</comment>
<feature type="region of interest" description="Disordered" evidence="6">
    <location>
        <begin position="83"/>
        <end position="110"/>
    </location>
</feature>
<keyword evidence="5 7" id="KW-0472">Membrane</keyword>
<gene>
    <name evidence="8" type="ORF">LOCC1_G002368</name>
</gene>
<organism evidence="8 9">
    <name type="scientific">Lachnellula occidentalis</name>
    <dbReference type="NCBI Taxonomy" id="215460"/>
    <lineage>
        <taxon>Eukaryota</taxon>
        <taxon>Fungi</taxon>
        <taxon>Dikarya</taxon>
        <taxon>Ascomycota</taxon>
        <taxon>Pezizomycotina</taxon>
        <taxon>Leotiomycetes</taxon>
        <taxon>Helotiales</taxon>
        <taxon>Lachnaceae</taxon>
        <taxon>Lachnellula</taxon>
    </lineage>
</organism>
<dbReference type="OrthoDB" id="2152119at2759"/>
<dbReference type="GO" id="GO:0016020">
    <property type="term" value="C:membrane"/>
    <property type="evidence" value="ECO:0007669"/>
    <property type="project" value="UniProtKB-SubCell"/>
</dbReference>
<evidence type="ECO:0000256" key="6">
    <source>
        <dbReference type="SAM" id="MobiDB-lite"/>
    </source>
</evidence>
<keyword evidence="9" id="KW-1185">Reference proteome</keyword>
<proteinExistence type="inferred from homology"/>